<dbReference type="EMBL" id="WJBH02000002">
    <property type="protein sequence ID" value="KAI9563888.1"/>
    <property type="molecule type" value="Genomic_DNA"/>
</dbReference>
<keyword evidence="3" id="KW-1185">Reference proteome</keyword>
<sequence length="200" mass="19420">MTVLTGVVVATVVTGGAATAVTAPALAGIAPGAALGSAAITGATTTATAGVGSAGLGASAGAIAGATVGGTGAAAATGAAIGSASAAAVSSTGAGTAALVAGGPVGWLLLGGEEDASSLNATFDCWKPVLRDKSTELSRGKLLEEIFEDQRIKQVIVQGSKNNFNLPELSLINIWDEQFDLNYFVLPSSNQLVAHAVRVA</sequence>
<dbReference type="AlphaFoldDB" id="A0AAD5LKA8"/>
<comment type="caution">
    <text evidence="2">The sequence shown here is derived from an EMBL/GenBank/DDBJ whole genome shotgun (WGS) entry which is preliminary data.</text>
</comment>
<name>A0AAD5LKA8_9CRUS</name>
<evidence type="ECO:0000313" key="3">
    <source>
        <dbReference type="Proteomes" id="UP000820818"/>
    </source>
</evidence>
<organism evidence="2 3">
    <name type="scientific">Daphnia sinensis</name>
    <dbReference type="NCBI Taxonomy" id="1820382"/>
    <lineage>
        <taxon>Eukaryota</taxon>
        <taxon>Metazoa</taxon>
        <taxon>Ecdysozoa</taxon>
        <taxon>Arthropoda</taxon>
        <taxon>Crustacea</taxon>
        <taxon>Branchiopoda</taxon>
        <taxon>Diplostraca</taxon>
        <taxon>Cladocera</taxon>
        <taxon>Anomopoda</taxon>
        <taxon>Daphniidae</taxon>
        <taxon>Daphnia</taxon>
        <taxon>Daphnia similis group</taxon>
    </lineage>
</organism>
<proteinExistence type="predicted"/>
<gene>
    <name evidence="2" type="ORF">GHT06_011356</name>
</gene>
<feature type="signal peptide" evidence="1">
    <location>
        <begin position="1"/>
        <end position="18"/>
    </location>
</feature>
<evidence type="ECO:0000256" key="1">
    <source>
        <dbReference type="SAM" id="SignalP"/>
    </source>
</evidence>
<evidence type="ECO:0000313" key="2">
    <source>
        <dbReference type="EMBL" id="KAI9563888.1"/>
    </source>
</evidence>
<keyword evidence="1" id="KW-0732">Signal</keyword>
<feature type="chain" id="PRO_5042174317" evidence="1">
    <location>
        <begin position="19"/>
        <end position="200"/>
    </location>
</feature>
<protein>
    <submittedName>
        <fullName evidence="2">Uncharacterized protein</fullName>
    </submittedName>
</protein>
<reference evidence="2 3" key="1">
    <citation type="submission" date="2022-05" db="EMBL/GenBank/DDBJ databases">
        <title>A multi-omics perspective on studying reproductive biology in Daphnia sinensis.</title>
        <authorList>
            <person name="Jia J."/>
        </authorList>
    </citation>
    <scope>NUCLEOTIDE SEQUENCE [LARGE SCALE GENOMIC DNA]</scope>
    <source>
        <strain evidence="2 3">WSL</strain>
    </source>
</reference>
<dbReference type="Proteomes" id="UP000820818">
    <property type="component" value="Linkage Group LG2"/>
</dbReference>
<accession>A0AAD5LKA8</accession>